<keyword evidence="1" id="KW-0472">Membrane</keyword>
<dbReference type="EMBL" id="JABMOJ010000108">
    <property type="protein sequence ID" value="NQV64306.1"/>
    <property type="molecule type" value="Genomic_DNA"/>
</dbReference>
<name>A0A973A909_9GAMM</name>
<dbReference type="PROSITE" id="PS51257">
    <property type="entry name" value="PROKAR_LIPOPROTEIN"/>
    <property type="match status" value="1"/>
</dbReference>
<reference evidence="2" key="1">
    <citation type="submission" date="2020-05" db="EMBL/GenBank/DDBJ databases">
        <title>Sulfur intermediates as new biogeochemical hubs in an aquatic model microbial ecosystem.</title>
        <authorList>
            <person name="Vigneron A."/>
        </authorList>
    </citation>
    <scope>NUCLEOTIDE SEQUENCE</scope>
    <source>
        <strain evidence="2">Bin.250</strain>
    </source>
</reference>
<evidence type="ECO:0000313" key="2">
    <source>
        <dbReference type="EMBL" id="NQV64306.1"/>
    </source>
</evidence>
<sequence>MSGTILRYIGFAGLLFIACGGLAWYKMPHLVIVVGRELLAGTDIELVSATLARQARLPLVIDELTLRSPTETFHINNLKISPLTPWANAWRLDLKQLKVERLDQELSTPVVTVGEWRERLTTALPALPEQGHVESYSYCDNGCLTGSLHWQRQASDVQAKMTVQQYGVQAELLIASDELALTVVADATKATATDSPLPVTEALGLALPALWILDGHVSTANTATPLLTGTINLGRLTTTLPLANLPAGTTGSLALSQAQVEFSMAVPAATPATVADIWRTGTLALSVEAVGEWGLAAGTTALSSESSLVISATHNAAGYTAHLDRALVINLSNQDLVEGQINVDKGTSCHLTDHFDCAIPTLKVHGRLGARFDYVLEVTDTHLSNSDLAGSAQGTAHVTVTEATQSVLQATMAFTLMDSVLLATSQSTRAFGVPLRDVVVRENFVKGVGEAQAVFDTSLLGLAKLPQLTAVDSLQIHQGTVTGKTQVNWDSHSSIPAITNVASTISLKNAAFNYDDYRVFGLFLDLQLAGWPLIISSQPAQLRLQTLDIGIPITDITASFDVTADSATQQLEARGQNLTARLFEGEATSTAFHFESNQLSGFAQLRLKALALQQILDLGRDDFDSSGQISGSVPVQINQGKIRVVAGQLNAEPPGGHIRYTPNQATRNLLMGSDKTKIVLDTLSDFQYHSLAVTLDYSPTGDLTAKTALQGHNPNFEQGREIHFNLSIEENIGTLLESLRMGDTVEKKVQSAPKLPGKTKH</sequence>
<gene>
    <name evidence="2" type="ORF">HQ497_02975</name>
</gene>
<dbReference type="Pfam" id="PF11739">
    <property type="entry name" value="YdbH-like"/>
    <property type="match status" value="1"/>
</dbReference>
<comment type="caution">
    <text evidence="2">The sequence shown here is derived from an EMBL/GenBank/DDBJ whole genome shotgun (WGS) entry which is preliminary data.</text>
</comment>
<accession>A0A973A909</accession>
<evidence type="ECO:0000313" key="3">
    <source>
        <dbReference type="Proteomes" id="UP000754644"/>
    </source>
</evidence>
<organism evidence="2 3">
    <name type="scientific">SAR86 cluster bacterium</name>
    <dbReference type="NCBI Taxonomy" id="2030880"/>
    <lineage>
        <taxon>Bacteria</taxon>
        <taxon>Pseudomonadati</taxon>
        <taxon>Pseudomonadota</taxon>
        <taxon>Gammaproteobacteria</taxon>
        <taxon>SAR86 cluster</taxon>
    </lineage>
</organism>
<protein>
    <submittedName>
        <fullName evidence="2">YdbH domain-containing protein</fullName>
    </submittedName>
</protein>
<feature type="transmembrane region" description="Helical" evidence="1">
    <location>
        <begin position="5"/>
        <end position="25"/>
    </location>
</feature>
<dbReference type="Proteomes" id="UP000754644">
    <property type="component" value="Unassembled WGS sequence"/>
</dbReference>
<keyword evidence="1" id="KW-1133">Transmembrane helix</keyword>
<evidence type="ECO:0000256" key="1">
    <source>
        <dbReference type="SAM" id="Phobius"/>
    </source>
</evidence>
<proteinExistence type="predicted"/>
<keyword evidence="1" id="KW-0812">Transmembrane</keyword>
<dbReference type="InterPro" id="IPR021730">
    <property type="entry name" value="YdbH"/>
</dbReference>
<dbReference type="AlphaFoldDB" id="A0A973A909"/>